<sequence>MDPYVSFLAICNWTAALFSGRSRAWKLPGRMTDYREKIAIMVASIDLQKYEHPHHHDRECLLDTVYKERRIVLHAILSSKMKLCFRGAY</sequence>
<proteinExistence type="predicted"/>
<reference evidence="1" key="1">
    <citation type="submission" date="2016-04" db="EMBL/GenBank/DDBJ databases">
        <authorList>
            <person name="Evans L.H."/>
            <person name="Alamgir A."/>
            <person name="Owens N."/>
            <person name="Weber N.D."/>
            <person name="Virtaneva K."/>
            <person name="Barbian K."/>
            <person name="Babar A."/>
            <person name="Rosenke K."/>
        </authorList>
    </citation>
    <scope>NUCLEOTIDE SEQUENCE</scope>
    <source>
        <strain evidence="1">92-2</strain>
    </source>
</reference>
<gene>
    <name evidence="1" type="ORF">KM92DES2_10660</name>
</gene>
<accession>A0A212J7J5</accession>
<dbReference type="EMBL" id="FLUP01000001">
    <property type="protein sequence ID" value="SBV95411.1"/>
    <property type="molecule type" value="Genomic_DNA"/>
</dbReference>
<organism evidence="1">
    <name type="scientific">uncultured Desulfovibrio sp</name>
    <dbReference type="NCBI Taxonomy" id="167968"/>
    <lineage>
        <taxon>Bacteria</taxon>
        <taxon>Pseudomonadati</taxon>
        <taxon>Thermodesulfobacteriota</taxon>
        <taxon>Desulfovibrionia</taxon>
        <taxon>Desulfovibrionales</taxon>
        <taxon>Desulfovibrionaceae</taxon>
        <taxon>Desulfovibrio</taxon>
        <taxon>environmental samples</taxon>
    </lineage>
</organism>
<dbReference type="AlphaFoldDB" id="A0A212J7J5"/>
<protein>
    <submittedName>
        <fullName evidence="1">Uncharacterized protein</fullName>
    </submittedName>
</protein>
<evidence type="ECO:0000313" key="1">
    <source>
        <dbReference type="EMBL" id="SBV95411.1"/>
    </source>
</evidence>
<name>A0A212J7J5_9BACT</name>